<name>A0A2W5C487_9SPHN</name>
<accession>A0A2W5C487</accession>
<dbReference type="InterPro" id="IPR032466">
    <property type="entry name" value="Metal_Hydrolase"/>
</dbReference>
<dbReference type="InterPro" id="IPR013108">
    <property type="entry name" value="Amidohydro_3"/>
</dbReference>
<dbReference type="Proteomes" id="UP000249066">
    <property type="component" value="Unassembled WGS sequence"/>
</dbReference>
<protein>
    <submittedName>
        <fullName evidence="2">D-aminoacylase</fullName>
    </submittedName>
</protein>
<gene>
    <name evidence="2" type="ORF">DI623_11695</name>
</gene>
<dbReference type="Pfam" id="PF07969">
    <property type="entry name" value="Amidohydro_3"/>
    <property type="match status" value="1"/>
</dbReference>
<dbReference type="SUPFAM" id="SSF51338">
    <property type="entry name" value="Composite domain of metallo-dependent hydrolases"/>
    <property type="match status" value="1"/>
</dbReference>
<dbReference type="GO" id="GO:0016812">
    <property type="term" value="F:hydrolase activity, acting on carbon-nitrogen (but not peptide) bonds, in cyclic amides"/>
    <property type="evidence" value="ECO:0007669"/>
    <property type="project" value="TreeGrafter"/>
</dbReference>
<dbReference type="PANTHER" id="PTHR11647">
    <property type="entry name" value="HYDRANTOINASE/DIHYDROPYRIMIDINASE FAMILY MEMBER"/>
    <property type="match status" value="1"/>
</dbReference>
<feature type="domain" description="Amidohydrolase 3" evidence="1">
    <location>
        <begin position="431"/>
        <end position="519"/>
    </location>
</feature>
<dbReference type="Gene3D" id="2.30.40.10">
    <property type="entry name" value="Urease, subunit C, domain 1"/>
    <property type="match status" value="1"/>
</dbReference>
<dbReference type="Gene3D" id="3.20.20.140">
    <property type="entry name" value="Metal-dependent hydrolases"/>
    <property type="match status" value="2"/>
</dbReference>
<dbReference type="InterPro" id="IPR011059">
    <property type="entry name" value="Metal-dep_hydrolase_composite"/>
</dbReference>
<sequence>MAGAALAGIVAVAPVADAQTSAPDYDLVIRNGRVLDGAGNPWVRADVAVKNGRIAAIGKITGRGAREIDATGDYVSPGWIDMMDQSNDVLLKNGLAESKLRQGLTTVIDGEGGTSVPADQIVGYFKRLETQGIAVNFATYYSASQSRVEVMGDKAGTPTAAQIAAMQDKIRTAMNAGAIGVTSALIYPPDSFQTTQDLIQVVGASAPCNGIYATHMRDESGKLLDAIREAIEIGEKAHVKVEIFHLKAAYAPEWGKLMPQALKLIQDARDRGVDVAADLYPYVGAGTGLSITAPNWVYEDGEAKAIERLKDPAIRARLKQEVKAGSQPGWSNLVEASGGWDHIILANAYSPKWDQYQYKSIQTIADALHRDPVDVAYDIVIDAMPHRAMSLFMMMDERDVTAAIKEPWVGIGSDSAASVKLGEMEELGLVHPRAYGTFPRIIAEYVKRRHVLTLEDAVRKLTSWPASRLGISDRGVLRTGLVADITVFNYDRLDDKATWDHPFVPAEGVDYVIVNGKVVLDQGKPTAERPGRVLRGMCAKVSP</sequence>
<comment type="caution">
    <text evidence="2">The sequence shown here is derived from an EMBL/GenBank/DDBJ whole genome shotgun (WGS) entry which is preliminary data.</text>
</comment>
<proteinExistence type="predicted"/>
<dbReference type="PANTHER" id="PTHR11647:SF1">
    <property type="entry name" value="COLLAPSIN RESPONSE MEDIATOR PROTEIN"/>
    <property type="match status" value="1"/>
</dbReference>
<reference evidence="2 3" key="1">
    <citation type="submission" date="2017-08" db="EMBL/GenBank/DDBJ databases">
        <title>Infants hospitalized years apart are colonized by the same room-sourced microbial strains.</title>
        <authorList>
            <person name="Brooks B."/>
            <person name="Olm M.R."/>
            <person name="Firek B.A."/>
            <person name="Baker R."/>
            <person name="Thomas B.C."/>
            <person name="Morowitz M.J."/>
            <person name="Banfield J.F."/>
        </authorList>
    </citation>
    <scope>NUCLEOTIDE SEQUENCE [LARGE SCALE GENOMIC DNA]</scope>
    <source>
        <strain evidence="2">S2_018_000_R2_101</strain>
    </source>
</reference>
<evidence type="ECO:0000259" key="1">
    <source>
        <dbReference type="Pfam" id="PF07969"/>
    </source>
</evidence>
<dbReference type="SUPFAM" id="SSF51556">
    <property type="entry name" value="Metallo-dependent hydrolases"/>
    <property type="match status" value="1"/>
</dbReference>
<organism evidence="2 3">
    <name type="scientific">Sphingomonas sanxanigenens</name>
    <dbReference type="NCBI Taxonomy" id="397260"/>
    <lineage>
        <taxon>Bacteria</taxon>
        <taxon>Pseudomonadati</taxon>
        <taxon>Pseudomonadota</taxon>
        <taxon>Alphaproteobacteria</taxon>
        <taxon>Sphingomonadales</taxon>
        <taxon>Sphingomonadaceae</taxon>
        <taxon>Sphingomonas</taxon>
    </lineage>
</organism>
<dbReference type="GO" id="GO:0005829">
    <property type="term" value="C:cytosol"/>
    <property type="evidence" value="ECO:0007669"/>
    <property type="project" value="TreeGrafter"/>
</dbReference>
<evidence type="ECO:0000313" key="3">
    <source>
        <dbReference type="Proteomes" id="UP000249066"/>
    </source>
</evidence>
<dbReference type="EMBL" id="QFNN01000077">
    <property type="protein sequence ID" value="PZO88948.1"/>
    <property type="molecule type" value="Genomic_DNA"/>
</dbReference>
<dbReference type="AlphaFoldDB" id="A0A2W5C487"/>
<dbReference type="InterPro" id="IPR050378">
    <property type="entry name" value="Metallo-dep_Hydrolases_sf"/>
</dbReference>
<evidence type="ECO:0000313" key="2">
    <source>
        <dbReference type="EMBL" id="PZO88948.1"/>
    </source>
</evidence>